<dbReference type="PANTHER" id="PTHR36427:SF3">
    <property type="entry name" value="LARGE RIBOSOMAL SUBUNIT PROTEIN UL1M"/>
    <property type="match status" value="1"/>
</dbReference>
<evidence type="ECO:0000256" key="1">
    <source>
        <dbReference type="ARBA" id="ARBA00010531"/>
    </source>
</evidence>
<reference evidence="4" key="1">
    <citation type="submission" date="2013-08" db="EMBL/GenBank/DDBJ databases">
        <authorList>
            <person name="Mendez C."/>
            <person name="Richter M."/>
            <person name="Ferrer M."/>
            <person name="Sanchez J."/>
        </authorList>
    </citation>
    <scope>NUCLEOTIDE SEQUENCE</scope>
</reference>
<dbReference type="EMBL" id="AUZY01001806">
    <property type="protein sequence ID" value="EQD73866.1"/>
    <property type="molecule type" value="Genomic_DNA"/>
</dbReference>
<keyword evidence="3" id="KW-0687">Ribonucleoprotein</keyword>
<gene>
    <name evidence="4" type="ORF">B1B_02993</name>
</gene>
<dbReference type="PROSITE" id="PS01199">
    <property type="entry name" value="RIBOSOMAL_L1"/>
    <property type="match status" value="1"/>
</dbReference>
<evidence type="ECO:0000256" key="2">
    <source>
        <dbReference type="ARBA" id="ARBA00022980"/>
    </source>
</evidence>
<dbReference type="GO" id="GO:1990904">
    <property type="term" value="C:ribonucleoprotein complex"/>
    <property type="evidence" value="ECO:0007669"/>
    <property type="project" value="UniProtKB-KW"/>
</dbReference>
<reference evidence="4" key="2">
    <citation type="journal article" date="2014" name="ISME J.">
        <title>Microbial stratification in low pH oxic and suboxic macroscopic growths along an acid mine drainage.</title>
        <authorList>
            <person name="Mendez-Garcia C."/>
            <person name="Mesa V."/>
            <person name="Sprenger R.R."/>
            <person name="Richter M."/>
            <person name="Diez M.S."/>
            <person name="Solano J."/>
            <person name="Bargiela R."/>
            <person name="Golyshina O.V."/>
            <person name="Manteca A."/>
            <person name="Ramos J.L."/>
            <person name="Gallego J.R."/>
            <person name="Llorente I."/>
            <person name="Martins Dos Santos V.A."/>
            <person name="Jensen O.N."/>
            <person name="Pelaez A.I."/>
            <person name="Sanchez J."/>
            <person name="Ferrer M."/>
        </authorList>
    </citation>
    <scope>NUCLEOTIDE SEQUENCE</scope>
</reference>
<dbReference type="AlphaFoldDB" id="T1BLK7"/>
<comment type="similarity">
    <text evidence="1">Belongs to the universal ribosomal protein uL1 family.</text>
</comment>
<organism evidence="4">
    <name type="scientific">mine drainage metagenome</name>
    <dbReference type="NCBI Taxonomy" id="410659"/>
    <lineage>
        <taxon>unclassified sequences</taxon>
        <taxon>metagenomes</taxon>
        <taxon>ecological metagenomes</taxon>
    </lineage>
</organism>
<proteinExistence type="inferred from homology"/>
<evidence type="ECO:0000256" key="3">
    <source>
        <dbReference type="ARBA" id="ARBA00023274"/>
    </source>
</evidence>
<dbReference type="CDD" id="cd00403">
    <property type="entry name" value="Ribosomal_L1"/>
    <property type="match status" value="1"/>
</dbReference>
<dbReference type="Pfam" id="PF00687">
    <property type="entry name" value="Ribosomal_L1"/>
    <property type="match status" value="1"/>
</dbReference>
<accession>T1BLK7</accession>
<dbReference type="InterPro" id="IPR023674">
    <property type="entry name" value="Ribosomal_uL1-like"/>
</dbReference>
<dbReference type="Gene3D" id="3.40.50.790">
    <property type="match status" value="1"/>
</dbReference>
<dbReference type="InterPro" id="IPR023673">
    <property type="entry name" value="Ribosomal_uL1_CS"/>
</dbReference>
<dbReference type="PANTHER" id="PTHR36427">
    <property type="entry name" value="54S RIBOSOMAL PROTEIN L1, MITOCHONDRIAL"/>
    <property type="match status" value="1"/>
</dbReference>
<name>T1BLK7_9ZZZZ</name>
<protein>
    <submittedName>
        <fullName evidence="4">50S ribosomal protein L1P</fullName>
    </submittedName>
</protein>
<evidence type="ECO:0000313" key="4">
    <source>
        <dbReference type="EMBL" id="EQD73866.1"/>
    </source>
</evidence>
<dbReference type="InterPro" id="IPR016095">
    <property type="entry name" value="Ribosomal_uL1_3-a/b-sand"/>
</dbReference>
<dbReference type="GO" id="GO:0005840">
    <property type="term" value="C:ribosome"/>
    <property type="evidence" value="ECO:0007669"/>
    <property type="project" value="UniProtKB-KW"/>
</dbReference>
<keyword evidence="2 4" id="KW-0689">Ribosomal protein</keyword>
<dbReference type="SUPFAM" id="SSF56808">
    <property type="entry name" value="Ribosomal protein L1"/>
    <property type="match status" value="1"/>
</dbReference>
<dbReference type="InterPro" id="IPR028364">
    <property type="entry name" value="Ribosomal_uL1/biogenesis"/>
</dbReference>
<dbReference type="Gene3D" id="3.30.190.20">
    <property type="match status" value="1"/>
</dbReference>
<comment type="caution">
    <text evidence="4">The sequence shown here is derived from an EMBL/GenBank/DDBJ whole genome shotgun (WGS) entry which is preliminary data.</text>
</comment>
<sequence length="145" mass="15860">MCQKVRGVADKIIPSTELEDFMKDAKGAKRTVDDIDFFLAEAPLMPTIGKRLGVVLGPRGKMPRPVPPGSDPTNLIKALQRSVRVRSKGNRTFHAAVGARGMPPEQIAQNVDALLSRVVGKLERGRTNIESVYVKTTMGPAVRLW</sequence>